<dbReference type="EMBL" id="JACBXQ010000001">
    <property type="protein sequence ID" value="MBG9985637.1"/>
    <property type="molecule type" value="Genomic_DNA"/>
</dbReference>
<comment type="caution">
    <text evidence="1">The sequence shown here is derived from an EMBL/GenBank/DDBJ whole genome shotgun (WGS) entry which is preliminary data.</text>
</comment>
<dbReference type="Gene3D" id="3.30.70.120">
    <property type="match status" value="2"/>
</dbReference>
<protein>
    <submittedName>
        <fullName evidence="1">P-II family nitrogen regulator</fullName>
    </submittedName>
</protein>
<dbReference type="RefSeq" id="WP_197114121.1">
    <property type="nucleotide sequence ID" value="NZ_JACBXQ010000001.1"/>
</dbReference>
<dbReference type="PROSITE" id="PS51343">
    <property type="entry name" value="PII_GLNB_DOM"/>
    <property type="match status" value="1"/>
</dbReference>
<dbReference type="InterPro" id="IPR015867">
    <property type="entry name" value="N-reg_PII/ATP_PRibTrfase_C"/>
</dbReference>
<dbReference type="SUPFAM" id="SSF54913">
    <property type="entry name" value="GlnB-like"/>
    <property type="match status" value="2"/>
</dbReference>
<organism evidence="1 2">
    <name type="scientific">Facklamia lactis</name>
    <dbReference type="NCBI Taxonomy" id="2749967"/>
    <lineage>
        <taxon>Bacteria</taxon>
        <taxon>Bacillati</taxon>
        <taxon>Bacillota</taxon>
        <taxon>Bacilli</taxon>
        <taxon>Lactobacillales</taxon>
        <taxon>Aerococcaceae</taxon>
        <taxon>Facklamia</taxon>
    </lineage>
</organism>
<name>A0ABS0LNV3_9LACT</name>
<dbReference type="Proteomes" id="UP000721415">
    <property type="component" value="Unassembled WGS sequence"/>
</dbReference>
<accession>A0ABS0LNV3</accession>
<gene>
    <name evidence="1" type="ORF">HZY91_01875</name>
</gene>
<proteinExistence type="predicted"/>
<dbReference type="InterPro" id="IPR011322">
    <property type="entry name" value="N-reg_PII-like_a/b"/>
</dbReference>
<sequence length="215" mass="23498">MKTVLFIAIVKKGTASFFLEKAREAGATGGTILRAEGTISSPLTNLLGLHDSKREMLIMLVNQDHEARIHQVLAEECQLAKKGKGVLFSFATSSVYGSHLLNHPFDKEDPDMSEYQLIATIVDRDSGDEVVKAAREEGAGGATILHGRGLGSEKASKIFNIQIEPEKEIVIMIVESQKVHEIVQQINEAMNIDRPGKGIIFTLDVNNATGLFQQN</sequence>
<keyword evidence="2" id="KW-1185">Reference proteome</keyword>
<dbReference type="InterPro" id="IPR002187">
    <property type="entry name" value="N-reg_PII"/>
</dbReference>
<dbReference type="SMART" id="SM00938">
    <property type="entry name" value="P-II"/>
    <property type="match status" value="1"/>
</dbReference>
<reference evidence="1 2" key="1">
    <citation type="submission" date="2020-07" db="EMBL/GenBank/DDBJ databases">
        <title>Facklamia lactis sp. nov., isolated from raw milk.</title>
        <authorList>
            <person name="Doll E.V."/>
            <person name="Huptas C."/>
            <person name="Staib L."/>
            <person name="Wenning M."/>
            <person name="Scherer S."/>
        </authorList>
    </citation>
    <scope>NUCLEOTIDE SEQUENCE [LARGE SCALE GENOMIC DNA]</scope>
    <source>
        <strain evidence="1 2">DSM 111018</strain>
    </source>
</reference>
<evidence type="ECO:0000313" key="2">
    <source>
        <dbReference type="Proteomes" id="UP000721415"/>
    </source>
</evidence>
<dbReference type="Pfam" id="PF00543">
    <property type="entry name" value="P-II"/>
    <property type="match status" value="1"/>
</dbReference>
<evidence type="ECO:0000313" key="1">
    <source>
        <dbReference type="EMBL" id="MBG9985637.1"/>
    </source>
</evidence>